<name>A0AA36CL10_9BILA</name>
<dbReference type="PANTHER" id="PTHR10381">
    <property type="entry name" value="ATP-DEPENDENT CLP PROTEASE PROTEOLYTIC SUBUNIT"/>
    <property type="match status" value="1"/>
</dbReference>
<gene>
    <name evidence="5" type="ORF">MSPICULIGERA_LOCUS9453</name>
</gene>
<dbReference type="EMBL" id="CATQJA010002525">
    <property type="protein sequence ID" value="CAJ0571026.1"/>
    <property type="molecule type" value="Genomic_DNA"/>
</dbReference>
<organism evidence="5 6">
    <name type="scientific">Mesorhabditis spiculigera</name>
    <dbReference type="NCBI Taxonomy" id="96644"/>
    <lineage>
        <taxon>Eukaryota</taxon>
        <taxon>Metazoa</taxon>
        <taxon>Ecdysozoa</taxon>
        <taxon>Nematoda</taxon>
        <taxon>Chromadorea</taxon>
        <taxon>Rhabditida</taxon>
        <taxon>Rhabditina</taxon>
        <taxon>Rhabditomorpha</taxon>
        <taxon>Rhabditoidea</taxon>
        <taxon>Rhabditidae</taxon>
        <taxon>Mesorhabditinae</taxon>
        <taxon>Mesorhabditis</taxon>
    </lineage>
</organism>
<dbReference type="PANTHER" id="PTHR10381:SF70">
    <property type="entry name" value="ATP-DEPENDENT CLP PROTEASE PROTEOLYTIC SUBUNIT"/>
    <property type="match status" value="1"/>
</dbReference>
<dbReference type="NCBIfam" id="TIGR01537">
    <property type="entry name" value="portal_HK97"/>
    <property type="match status" value="1"/>
</dbReference>
<dbReference type="SUPFAM" id="SSF52096">
    <property type="entry name" value="ClpP/crotonase"/>
    <property type="match status" value="1"/>
</dbReference>
<evidence type="ECO:0000256" key="3">
    <source>
        <dbReference type="ARBA" id="ARBA00022801"/>
    </source>
</evidence>
<dbReference type="Pfam" id="PF00574">
    <property type="entry name" value="CLP_protease"/>
    <property type="match status" value="1"/>
</dbReference>
<reference evidence="5" key="1">
    <citation type="submission" date="2023-06" db="EMBL/GenBank/DDBJ databases">
        <authorList>
            <person name="Delattre M."/>
        </authorList>
    </citation>
    <scope>NUCLEOTIDE SEQUENCE</scope>
    <source>
        <strain evidence="5">AF72</strain>
    </source>
</reference>
<dbReference type="PRINTS" id="PR00127">
    <property type="entry name" value="CLPPROTEASEP"/>
</dbReference>
<accession>A0AA36CL10</accession>
<evidence type="ECO:0000313" key="6">
    <source>
        <dbReference type="Proteomes" id="UP001177023"/>
    </source>
</evidence>
<protein>
    <recommendedName>
        <fullName evidence="4">ATP-dependent Clp protease proteolytic subunit</fullName>
    </recommendedName>
</protein>
<keyword evidence="3" id="KW-0378">Hydrolase</keyword>
<dbReference type="CDD" id="cd07016">
    <property type="entry name" value="S14_ClpP_1"/>
    <property type="match status" value="1"/>
</dbReference>
<dbReference type="InterPro" id="IPR029045">
    <property type="entry name" value="ClpP/crotonase-like_dom_sf"/>
</dbReference>
<dbReference type="GO" id="GO:0004176">
    <property type="term" value="F:ATP-dependent peptidase activity"/>
    <property type="evidence" value="ECO:0007669"/>
    <property type="project" value="InterPro"/>
</dbReference>
<dbReference type="Proteomes" id="UP001177023">
    <property type="component" value="Unassembled WGS sequence"/>
</dbReference>
<evidence type="ECO:0000256" key="1">
    <source>
        <dbReference type="ARBA" id="ARBA00007039"/>
    </source>
</evidence>
<evidence type="ECO:0000256" key="4">
    <source>
        <dbReference type="RuleBase" id="RU003567"/>
    </source>
</evidence>
<dbReference type="Gene3D" id="3.90.226.10">
    <property type="entry name" value="2-enoyl-CoA Hydratase, Chain A, domain 1"/>
    <property type="match status" value="1"/>
</dbReference>
<feature type="non-terminal residue" evidence="5">
    <location>
        <position position="1"/>
    </location>
</feature>
<dbReference type="GO" id="GO:0009368">
    <property type="term" value="C:endopeptidase Clp complex"/>
    <property type="evidence" value="ECO:0007669"/>
    <property type="project" value="TreeGrafter"/>
</dbReference>
<dbReference type="GO" id="GO:0004252">
    <property type="term" value="F:serine-type endopeptidase activity"/>
    <property type="evidence" value="ECO:0007669"/>
    <property type="project" value="InterPro"/>
</dbReference>
<proteinExistence type="inferred from homology"/>
<dbReference type="AlphaFoldDB" id="A0AA36CL10"/>
<evidence type="ECO:0000256" key="2">
    <source>
        <dbReference type="ARBA" id="ARBA00022490"/>
    </source>
</evidence>
<dbReference type="Pfam" id="PF04860">
    <property type="entry name" value="Phage_portal"/>
    <property type="match status" value="1"/>
</dbReference>
<evidence type="ECO:0000313" key="5">
    <source>
        <dbReference type="EMBL" id="CAJ0571026.1"/>
    </source>
</evidence>
<comment type="caution">
    <text evidence="5">The sequence shown here is derived from an EMBL/GenBank/DDBJ whole genome shotgun (WGS) entry which is preliminary data.</text>
</comment>
<dbReference type="InterPro" id="IPR023562">
    <property type="entry name" value="ClpP/TepA"/>
</dbReference>
<dbReference type="InterPro" id="IPR006944">
    <property type="entry name" value="Phage/GTA_portal"/>
</dbReference>
<dbReference type="GO" id="GO:0051117">
    <property type="term" value="F:ATPase binding"/>
    <property type="evidence" value="ECO:0007669"/>
    <property type="project" value="TreeGrafter"/>
</dbReference>
<keyword evidence="2" id="KW-0963">Cytoplasm</keyword>
<comment type="similarity">
    <text evidence="1 4">Belongs to the peptidase S14 family.</text>
</comment>
<sequence length="593" mass="66384">MSALPLKLYKEYDVLNDHAAADLLINSPNQNMGGSEMINKLEVDRNEFGNGYAIIERDIRQQPVSITPIESTAVTPVINSDDSSLWYEVRGVRGTYYVHNMDMIHVKHITGASRWKGISPLDVLKNTLLYDKAVQEFSLSEMEKKDSFILSYGANVDDEKRKRIVSDFKRFYNENGGILFQEPGVTIDEIDKKYFSSDTLASERITRSRVANVFNVPVTFLNDNEGQSYASNEQMMIQYVQMKLTPDVRQYEQEFNRKLLRPEERKKGMYFKLNMGGLLRGDTASRTAFYNVMLRSSGMKPDEVRRLEDLPPEGGMADKLWISGDLYPVDMDPTLRKSSGASTTTKGAAADGVGELYIYGDIVSWIWDDYPEDTSATSFKRDLDALGDIKTLKLYINSPGGSVFEGVAIYNILKRHTARVIVTIDGLAASIASVIAMAGDEVRMPRNAMMMIHNPWTHTWGNASELRKAADDLDRIGGSMKESYLAKAVDKITSDKLTELLDAETWLSAQECFDFGLCDVIEEANQTAASVSQELFAKYRNVPKDIAAKLEEPETPQASGSDEETTAYLQRIKDTAGLELENINSYLGGIING</sequence>
<dbReference type="GO" id="GO:0006515">
    <property type="term" value="P:protein quality control for misfolded or incompletely synthesized proteins"/>
    <property type="evidence" value="ECO:0007669"/>
    <property type="project" value="TreeGrafter"/>
</dbReference>
<dbReference type="InterPro" id="IPR001907">
    <property type="entry name" value="ClpP"/>
</dbReference>
<dbReference type="InterPro" id="IPR006427">
    <property type="entry name" value="Portal_HK97"/>
</dbReference>
<keyword evidence="6" id="KW-1185">Reference proteome</keyword>
<dbReference type="NCBIfam" id="NF045542">
    <property type="entry name" value="Clp_rel_HeadMat"/>
    <property type="match status" value="1"/>
</dbReference>